<keyword evidence="11" id="KW-1185">Reference proteome</keyword>
<dbReference type="Gene3D" id="3.30.565.10">
    <property type="entry name" value="Histidine kinase-like ATPase, C-terminal domain"/>
    <property type="match status" value="1"/>
</dbReference>
<dbReference type="InterPro" id="IPR035965">
    <property type="entry name" value="PAS-like_dom_sf"/>
</dbReference>
<evidence type="ECO:0000259" key="8">
    <source>
        <dbReference type="PROSITE" id="PS50109"/>
    </source>
</evidence>
<dbReference type="Gene3D" id="3.30.450.40">
    <property type="match status" value="2"/>
</dbReference>
<sequence>MDPSRRAAPGEGDDPDESSVSPVEATGEQRRRASGFQTSRILIVDDEPDAADLAATYLERLLTDIETATVTSADAAIDHLDLEPVDCIVSDYDMPGRNGLKLLREVRETEGEIPFILFTGKGSEEIASEAISAGVTDYLQKRVGPDQYEVLANRVANALQQRHAEIELTETNRKVTAIHDFVTELSSAESVEEVFERVVDASEEILEFDRSMTARREGDVIVPAVRSASVTPDDVRTFKLGEGALGRTVAEERTFVIDDLDADEASEGASAADPVSDDFRSAISVPIGSYGGFQAVSAGYGEFDDRDVEFAELVCSHARDAIERIRTEAELRAGRDRLAALFENVPLPIARIVIDQAGDRRFDATNDAFEETFGAAAGEDSYRETFDRIVPEGTERVHPTEVAEGEEPVRAEVKRRTVDGSREFLVHVIPTLRREGALVYAMYADIDEQKRIERTLRGLHEVTRRMFLEEDRTGVAHVATRAAVDIIDFPNSGVRLYDPSTEALKPTAISREATAAIGERPPFGPGDGLIWDAFEGDELAVVSDLDAVETAIGYGALRSLVVVPLGTHGVLLLGSEEPSYFDETDVQLARLLGANVTVALDRAEQIERLRERDSALKREVERLESFTGIVSHDLRNPLNVATGRLAIAQDRIDDPDTIHHLDQVADAHGRMAGLIDDLLTLAREGRAVDTLERVWLDEVTAAAWATVPTHDATLHTETADAVVRADPERVRTLFENLFRNAVEHAGDDVTVTVSASEDGFVVADDGPGFEMDPERAMEHGVSSRTRGTGFGLAIVHQIVTAHGWELSVENDDGARFTVLTG</sequence>
<evidence type="ECO:0000256" key="4">
    <source>
        <dbReference type="ARBA" id="ARBA00022777"/>
    </source>
</evidence>
<dbReference type="Gene3D" id="1.10.287.130">
    <property type="match status" value="1"/>
</dbReference>
<keyword evidence="6" id="KW-0597">Phosphoprotein</keyword>
<dbReference type="CDD" id="cd00156">
    <property type="entry name" value="REC"/>
    <property type="match status" value="1"/>
</dbReference>
<dbReference type="RefSeq" id="WP_089383572.1">
    <property type="nucleotide sequence ID" value="NZ_FZNQ01000002.1"/>
</dbReference>
<evidence type="ECO:0000256" key="7">
    <source>
        <dbReference type="SAM" id="MobiDB-lite"/>
    </source>
</evidence>
<dbReference type="SMART" id="SM00387">
    <property type="entry name" value="HATPase_c"/>
    <property type="match status" value="1"/>
</dbReference>
<evidence type="ECO:0000256" key="6">
    <source>
        <dbReference type="PROSITE-ProRule" id="PRU00169"/>
    </source>
</evidence>
<dbReference type="PROSITE" id="PS50110">
    <property type="entry name" value="RESPONSE_REGULATORY"/>
    <property type="match status" value="1"/>
</dbReference>
<dbReference type="Gene3D" id="3.30.450.20">
    <property type="entry name" value="PAS domain"/>
    <property type="match status" value="1"/>
</dbReference>
<reference evidence="10 11" key="1">
    <citation type="submission" date="2017-06" db="EMBL/GenBank/DDBJ databases">
        <authorList>
            <person name="Kim H.J."/>
            <person name="Triplett B.A."/>
        </authorList>
    </citation>
    <scope>NUCLEOTIDE SEQUENCE [LARGE SCALE GENOMIC DNA]</scope>
    <source>
        <strain evidence="10 11">DSM 8800</strain>
    </source>
</reference>
<dbReference type="SUPFAM" id="SSF55781">
    <property type="entry name" value="GAF domain-like"/>
    <property type="match status" value="2"/>
</dbReference>
<dbReference type="InterPro" id="IPR001789">
    <property type="entry name" value="Sig_transdc_resp-reg_receiver"/>
</dbReference>
<keyword evidence="4" id="KW-0418">Kinase</keyword>
<dbReference type="SMART" id="SM00388">
    <property type="entry name" value="HisKA"/>
    <property type="match status" value="1"/>
</dbReference>
<dbReference type="SMART" id="SM00448">
    <property type="entry name" value="REC"/>
    <property type="match status" value="1"/>
</dbReference>
<dbReference type="InterPro" id="IPR003018">
    <property type="entry name" value="GAF"/>
</dbReference>
<dbReference type="Pfam" id="PF13188">
    <property type="entry name" value="PAS_8"/>
    <property type="match status" value="1"/>
</dbReference>
<evidence type="ECO:0000313" key="10">
    <source>
        <dbReference type="EMBL" id="SNR30879.1"/>
    </source>
</evidence>
<dbReference type="GO" id="GO:0000155">
    <property type="term" value="F:phosphorelay sensor kinase activity"/>
    <property type="evidence" value="ECO:0007669"/>
    <property type="project" value="InterPro"/>
</dbReference>
<dbReference type="Proteomes" id="UP000198397">
    <property type="component" value="Unassembled WGS sequence"/>
</dbReference>
<dbReference type="Pfam" id="PF00072">
    <property type="entry name" value="Response_reg"/>
    <property type="match status" value="1"/>
</dbReference>
<dbReference type="SMART" id="SM00065">
    <property type="entry name" value="GAF"/>
    <property type="match status" value="2"/>
</dbReference>
<dbReference type="AlphaFoldDB" id="A0A238VBG5"/>
<keyword evidence="3" id="KW-0808">Transferase</keyword>
<dbReference type="InterPro" id="IPR011006">
    <property type="entry name" value="CheY-like_superfamily"/>
</dbReference>
<feature type="modified residue" description="4-aspartylphosphate" evidence="6">
    <location>
        <position position="91"/>
    </location>
</feature>
<feature type="region of interest" description="Disordered" evidence="7">
    <location>
        <begin position="1"/>
        <end position="33"/>
    </location>
</feature>
<dbReference type="InterPro" id="IPR036890">
    <property type="entry name" value="HATPase_C_sf"/>
</dbReference>
<proteinExistence type="predicted"/>
<protein>
    <recommendedName>
        <fullName evidence="2">histidine kinase</fullName>
        <ecNumber evidence="2">2.7.13.3</ecNumber>
    </recommendedName>
</protein>
<dbReference type="NCBIfam" id="TIGR00229">
    <property type="entry name" value="sensory_box"/>
    <property type="match status" value="1"/>
</dbReference>
<feature type="domain" description="Response regulatory" evidence="9">
    <location>
        <begin position="40"/>
        <end position="156"/>
    </location>
</feature>
<dbReference type="Pfam" id="PF02518">
    <property type="entry name" value="HATPase_c"/>
    <property type="match status" value="1"/>
</dbReference>
<dbReference type="PANTHER" id="PTHR43711">
    <property type="entry name" value="TWO-COMPONENT HISTIDINE KINASE"/>
    <property type="match status" value="1"/>
</dbReference>
<dbReference type="InterPro" id="IPR050736">
    <property type="entry name" value="Sensor_HK_Regulatory"/>
</dbReference>
<dbReference type="Gene3D" id="3.40.50.2300">
    <property type="match status" value="1"/>
</dbReference>
<keyword evidence="5" id="KW-0902">Two-component regulatory system</keyword>
<dbReference type="InterPro" id="IPR003594">
    <property type="entry name" value="HATPase_dom"/>
</dbReference>
<dbReference type="PANTHER" id="PTHR43711:SF1">
    <property type="entry name" value="HISTIDINE KINASE 1"/>
    <property type="match status" value="1"/>
</dbReference>
<dbReference type="PROSITE" id="PS50109">
    <property type="entry name" value="HIS_KIN"/>
    <property type="match status" value="1"/>
</dbReference>
<name>A0A238VBG5_HALVU</name>
<dbReference type="InterPro" id="IPR000014">
    <property type="entry name" value="PAS"/>
</dbReference>
<dbReference type="InterPro" id="IPR005467">
    <property type="entry name" value="His_kinase_dom"/>
</dbReference>
<dbReference type="Pfam" id="PF13185">
    <property type="entry name" value="GAF_2"/>
    <property type="match status" value="2"/>
</dbReference>
<evidence type="ECO:0000256" key="5">
    <source>
        <dbReference type="ARBA" id="ARBA00023012"/>
    </source>
</evidence>
<evidence type="ECO:0000313" key="11">
    <source>
        <dbReference type="Proteomes" id="UP000198397"/>
    </source>
</evidence>
<dbReference type="InterPro" id="IPR003661">
    <property type="entry name" value="HisK_dim/P_dom"/>
</dbReference>
<evidence type="ECO:0000256" key="1">
    <source>
        <dbReference type="ARBA" id="ARBA00000085"/>
    </source>
</evidence>
<dbReference type="SUPFAM" id="SSF52172">
    <property type="entry name" value="CheY-like"/>
    <property type="match status" value="1"/>
</dbReference>
<dbReference type="InterPro" id="IPR029016">
    <property type="entry name" value="GAF-like_dom_sf"/>
</dbReference>
<dbReference type="EC" id="2.7.13.3" evidence="2"/>
<dbReference type="Pfam" id="PF00512">
    <property type="entry name" value="HisKA"/>
    <property type="match status" value="1"/>
</dbReference>
<dbReference type="CDD" id="cd00082">
    <property type="entry name" value="HisKA"/>
    <property type="match status" value="1"/>
</dbReference>
<organism evidence="10 11">
    <name type="scientific">Halorubrum vacuolatum</name>
    <name type="common">Natronobacterium vacuolatum</name>
    <dbReference type="NCBI Taxonomy" id="63740"/>
    <lineage>
        <taxon>Archaea</taxon>
        <taxon>Methanobacteriati</taxon>
        <taxon>Methanobacteriota</taxon>
        <taxon>Stenosarchaea group</taxon>
        <taxon>Halobacteria</taxon>
        <taxon>Halobacteriales</taxon>
        <taxon>Haloferacaceae</taxon>
        <taxon>Halorubrum</taxon>
    </lineage>
</organism>
<dbReference type="EMBL" id="FZNQ01000002">
    <property type="protein sequence ID" value="SNR30879.1"/>
    <property type="molecule type" value="Genomic_DNA"/>
</dbReference>
<dbReference type="InterPro" id="IPR036097">
    <property type="entry name" value="HisK_dim/P_sf"/>
</dbReference>
<dbReference type="OrthoDB" id="8127at2157"/>
<accession>A0A238VBG5</accession>
<dbReference type="SUPFAM" id="SSF55874">
    <property type="entry name" value="ATPase domain of HSP90 chaperone/DNA topoisomerase II/histidine kinase"/>
    <property type="match status" value="1"/>
</dbReference>
<comment type="catalytic activity">
    <reaction evidence="1">
        <text>ATP + protein L-histidine = ADP + protein N-phospho-L-histidine.</text>
        <dbReference type="EC" id="2.7.13.3"/>
    </reaction>
</comment>
<dbReference type="SUPFAM" id="SSF55785">
    <property type="entry name" value="PYP-like sensor domain (PAS domain)"/>
    <property type="match status" value="1"/>
</dbReference>
<feature type="domain" description="Histidine kinase" evidence="8">
    <location>
        <begin position="629"/>
        <end position="821"/>
    </location>
</feature>
<evidence type="ECO:0000259" key="9">
    <source>
        <dbReference type="PROSITE" id="PS50110"/>
    </source>
</evidence>
<evidence type="ECO:0000256" key="2">
    <source>
        <dbReference type="ARBA" id="ARBA00012438"/>
    </source>
</evidence>
<gene>
    <name evidence="10" type="ORF">SAMN06264855_102116</name>
</gene>
<dbReference type="SUPFAM" id="SSF47384">
    <property type="entry name" value="Homodimeric domain of signal transducing histidine kinase"/>
    <property type="match status" value="1"/>
</dbReference>
<evidence type="ECO:0000256" key="3">
    <source>
        <dbReference type="ARBA" id="ARBA00022679"/>
    </source>
</evidence>